<comment type="caution">
    <text evidence="3">The sequence shown here is derived from an EMBL/GenBank/DDBJ whole genome shotgun (WGS) entry which is preliminary data.</text>
</comment>
<keyword evidence="2" id="KW-0812">Transmembrane</keyword>
<dbReference type="GeneID" id="94171212"/>
<keyword evidence="2" id="KW-0472">Membrane</keyword>
<accession>A0A836G7N9</accession>
<gene>
    <name evidence="3" type="ORF">CUR178_03988</name>
</gene>
<dbReference type="AlphaFoldDB" id="A0A836G7N9"/>
<keyword evidence="2" id="KW-1133">Transmembrane helix</keyword>
<dbReference type="KEGG" id="lenr:94171212"/>
<dbReference type="OrthoDB" id="267289at2759"/>
<keyword evidence="4" id="KW-1185">Reference proteome</keyword>
<evidence type="ECO:0000256" key="2">
    <source>
        <dbReference type="SAM" id="Phobius"/>
    </source>
</evidence>
<evidence type="ECO:0000313" key="3">
    <source>
        <dbReference type="EMBL" id="KAG5476802.1"/>
    </source>
</evidence>
<dbReference type="EMBL" id="JAFHKP010000026">
    <property type="protein sequence ID" value="KAG5476802.1"/>
    <property type="molecule type" value="Genomic_DNA"/>
</dbReference>
<organism evidence="3 4">
    <name type="scientific">Leishmania enriettii</name>
    <dbReference type="NCBI Taxonomy" id="5663"/>
    <lineage>
        <taxon>Eukaryota</taxon>
        <taxon>Discoba</taxon>
        <taxon>Euglenozoa</taxon>
        <taxon>Kinetoplastea</taxon>
        <taxon>Metakinetoplastina</taxon>
        <taxon>Trypanosomatida</taxon>
        <taxon>Trypanosomatidae</taxon>
        <taxon>Leishmaniinae</taxon>
        <taxon>Leishmania</taxon>
    </lineage>
</organism>
<dbReference type="Proteomes" id="UP000674179">
    <property type="component" value="Chromosome 26"/>
</dbReference>
<feature type="compositionally biased region" description="Polar residues" evidence="1">
    <location>
        <begin position="101"/>
        <end position="113"/>
    </location>
</feature>
<dbReference type="RefSeq" id="XP_067692268.1">
    <property type="nucleotide sequence ID" value="XM_067835702.1"/>
</dbReference>
<evidence type="ECO:0000256" key="1">
    <source>
        <dbReference type="SAM" id="MobiDB-lite"/>
    </source>
</evidence>
<feature type="compositionally biased region" description="Gly residues" evidence="1">
    <location>
        <begin position="117"/>
        <end position="127"/>
    </location>
</feature>
<sequence length="127" mass="12978">MLNPKEIAASALSYAPQFVLRRFASVITGIIAAYAVLLFFLGHPPFFQRVGELVLVMTLGYWGARGARYGIVRLMHLIEGTAPESVAAATTVGGAAEGASNPGSSLGATSSPASLAGSGGRSPKGLD</sequence>
<evidence type="ECO:0008006" key="5">
    <source>
        <dbReference type="Google" id="ProtNLM"/>
    </source>
</evidence>
<evidence type="ECO:0000313" key="4">
    <source>
        <dbReference type="Proteomes" id="UP000674179"/>
    </source>
</evidence>
<reference evidence="3 4" key="1">
    <citation type="submission" date="2021-02" db="EMBL/GenBank/DDBJ databases">
        <title>Leishmania (Mundinia) enrietti genome sequencing and assembly.</title>
        <authorList>
            <person name="Almutairi H."/>
            <person name="Gatherer D."/>
        </authorList>
    </citation>
    <scope>NUCLEOTIDE SEQUENCE [LARGE SCALE GENOMIC DNA]</scope>
    <source>
        <strain evidence="3">CUR178</strain>
    </source>
</reference>
<feature type="transmembrane region" description="Helical" evidence="2">
    <location>
        <begin position="20"/>
        <end position="40"/>
    </location>
</feature>
<proteinExistence type="predicted"/>
<feature type="region of interest" description="Disordered" evidence="1">
    <location>
        <begin position="96"/>
        <end position="127"/>
    </location>
</feature>
<name>A0A836G7N9_LEIEN</name>
<protein>
    <recommendedName>
        <fullName evidence="5">Transmembrane protein</fullName>
    </recommendedName>
</protein>